<dbReference type="EMBL" id="JANPWB010000015">
    <property type="protein sequence ID" value="KAJ1090894.1"/>
    <property type="molecule type" value="Genomic_DNA"/>
</dbReference>
<feature type="compositionally biased region" description="Low complexity" evidence="1">
    <location>
        <begin position="50"/>
        <end position="61"/>
    </location>
</feature>
<reference evidence="2" key="1">
    <citation type="journal article" date="2022" name="bioRxiv">
        <title>Sequencing and chromosome-scale assembly of the giantPleurodeles waltlgenome.</title>
        <authorList>
            <person name="Brown T."/>
            <person name="Elewa A."/>
            <person name="Iarovenko S."/>
            <person name="Subramanian E."/>
            <person name="Araus A.J."/>
            <person name="Petzold A."/>
            <person name="Susuki M."/>
            <person name="Suzuki K.-i.T."/>
            <person name="Hayashi T."/>
            <person name="Toyoda A."/>
            <person name="Oliveira C."/>
            <person name="Osipova E."/>
            <person name="Leigh N.D."/>
            <person name="Simon A."/>
            <person name="Yun M.H."/>
        </authorList>
    </citation>
    <scope>NUCLEOTIDE SEQUENCE</scope>
    <source>
        <strain evidence="2">20211129_DDA</strain>
        <tissue evidence="2">Liver</tissue>
    </source>
</reference>
<evidence type="ECO:0000256" key="1">
    <source>
        <dbReference type="SAM" id="MobiDB-lite"/>
    </source>
</evidence>
<organism evidence="2 3">
    <name type="scientific">Pleurodeles waltl</name>
    <name type="common">Iberian ribbed newt</name>
    <dbReference type="NCBI Taxonomy" id="8319"/>
    <lineage>
        <taxon>Eukaryota</taxon>
        <taxon>Metazoa</taxon>
        <taxon>Chordata</taxon>
        <taxon>Craniata</taxon>
        <taxon>Vertebrata</taxon>
        <taxon>Euteleostomi</taxon>
        <taxon>Amphibia</taxon>
        <taxon>Batrachia</taxon>
        <taxon>Caudata</taxon>
        <taxon>Salamandroidea</taxon>
        <taxon>Salamandridae</taxon>
        <taxon>Pleurodelinae</taxon>
        <taxon>Pleurodeles</taxon>
    </lineage>
</organism>
<feature type="region of interest" description="Disordered" evidence="1">
    <location>
        <begin position="1"/>
        <end position="77"/>
    </location>
</feature>
<dbReference type="Proteomes" id="UP001066276">
    <property type="component" value="Chromosome 11"/>
</dbReference>
<name>A0AAV7LIQ1_PLEWA</name>
<evidence type="ECO:0000313" key="3">
    <source>
        <dbReference type="Proteomes" id="UP001066276"/>
    </source>
</evidence>
<evidence type="ECO:0000313" key="2">
    <source>
        <dbReference type="EMBL" id="KAJ1090894.1"/>
    </source>
</evidence>
<comment type="caution">
    <text evidence="2">The sequence shown here is derived from an EMBL/GenBank/DDBJ whole genome shotgun (WGS) entry which is preliminary data.</text>
</comment>
<proteinExistence type="predicted"/>
<gene>
    <name evidence="2" type="ORF">NDU88_004022</name>
</gene>
<sequence length="120" mass="12464">MAAADHSDPPHTCSASGPPSRGSALSAAPTRAQAASALLQGAVRPPRTQPPHAAQPPLAASADRKHGLGRKAQLCRRSPRRAARLTLDRATELLLGPGQLSSDERVCSHRHLGHAPALCL</sequence>
<protein>
    <submittedName>
        <fullName evidence="2">Uncharacterized protein</fullName>
    </submittedName>
</protein>
<dbReference type="AlphaFoldDB" id="A0AAV7LIQ1"/>
<feature type="compositionally biased region" description="Low complexity" evidence="1">
    <location>
        <begin position="23"/>
        <end position="39"/>
    </location>
</feature>
<feature type="compositionally biased region" description="Basic residues" evidence="1">
    <location>
        <begin position="67"/>
        <end position="77"/>
    </location>
</feature>
<accession>A0AAV7LIQ1</accession>
<keyword evidence="3" id="KW-1185">Reference proteome</keyword>